<organism evidence="2 3">
    <name type="scientific">Lasiosphaeria miniovina</name>
    <dbReference type="NCBI Taxonomy" id="1954250"/>
    <lineage>
        <taxon>Eukaryota</taxon>
        <taxon>Fungi</taxon>
        <taxon>Dikarya</taxon>
        <taxon>Ascomycota</taxon>
        <taxon>Pezizomycotina</taxon>
        <taxon>Sordariomycetes</taxon>
        <taxon>Sordariomycetidae</taxon>
        <taxon>Sordariales</taxon>
        <taxon>Lasiosphaeriaceae</taxon>
        <taxon>Lasiosphaeria</taxon>
    </lineage>
</organism>
<keyword evidence="1" id="KW-1133">Transmembrane helix</keyword>
<feature type="transmembrane region" description="Helical" evidence="1">
    <location>
        <begin position="12"/>
        <end position="34"/>
    </location>
</feature>
<protein>
    <submittedName>
        <fullName evidence="2">Uncharacterized protein</fullName>
    </submittedName>
</protein>
<comment type="caution">
    <text evidence="2">The sequence shown here is derived from an EMBL/GenBank/DDBJ whole genome shotgun (WGS) entry which is preliminary data.</text>
</comment>
<dbReference type="GeneID" id="85318679"/>
<dbReference type="EMBL" id="JAUIRO010000008">
    <property type="protein sequence ID" value="KAK0703656.1"/>
    <property type="molecule type" value="Genomic_DNA"/>
</dbReference>
<evidence type="ECO:0000256" key="1">
    <source>
        <dbReference type="SAM" id="Phobius"/>
    </source>
</evidence>
<evidence type="ECO:0000313" key="3">
    <source>
        <dbReference type="Proteomes" id="UP001172101"/>
    </source>
</evidence>
<keyword evidence="3" id="KW-1185">Reference proteome</keyword>
<evidence type="ECO:0000313" key="2">
    <source>
        <dbReference type="EMBL" id="KAK0703656.1"/>
    </source>
</evidence>
<name>A0AA40DJH2_9PEZI</name>
<dbReference type="RefSeq" id="XP_060290515.1">
    <property type="nucleotide sequence ID" value="XM_060435409.1"/>
</dbReference>
<keyword evidence="1" id="KW-0472">Membrane</keyword>
<dbReference type="AlphaFoldDB" id="A0AA40DJH2"/>
<keyword evidence="1" id="KW-0812">Transmembrane</keyword>
<accession>A0AA40DJH2</accession>
<proteinExistence type="predicted"/>
<dbReference type="Proteomes" id="UP001172101">
    <property type="component" value="Unassembled WGS sequence"/>
</dbReference>
<gene>
    <name evidence="2" type="ORF">B0T26DRAFT_508629</name>
</gene>
<sequence>MLIDHTPAHSCGLLQVLVLLFLCWAVSYLFGIVLRRSCSPLPSPIHYFFVLSRNSPAPPDDSGPMAVPLRPQILLPIPHSADISFLSLLFPTAGAVGERIPAPVLGIGSTPLVTTSQFRTNSLHPVCLSFTLSRADRVRGNTAHRRLRFANFELLNLLIFPAILVTSR</sequence>
<reference evidence="2" key="1">
    <citation type="submission" date="2023-06" db="EMBL/GenBank/DDBJ databases">
        <title>Genome-scale phylogeny and comparative genomics of the fungal order Sordariales.</title>
        <authorList>
            <consortium name="Lawrence Berkeley National Laboratory"/>
            <person name="Hensen N."/>
            <person name="Bonometti L."/>
            <person name="Westerberg I."/>
            <person name="Brannstrom I.O."/>
            <person name="Guillou S."/>
            <person name="Cros-Aarteil S."/>
            <person name="Calhoun S."/>
            <person name="Haridas S."/>
            <person name="Kuo A."/>
            <person name="Mondo S."/>
            <person name="Pangilinan J."/>
            <person name="Riley R."/>
            <person name="LaButti K."/>
            <person name="Andreopoulos B."/>
            <person name="Lipzen A."/>
            <person name="Chen C."/>
            <person name="Yanf M."/>
            <person name="Daum C."/>
            <person name="Ng V."/>
            <person name="Clum A."/>
            <person name="Steindorff A."/>
            <person name="Ohm R."/>
            <person name="Martin F."/>
            <person name="Silar P."/>
            <person name="Natvig D."/>
            <person name="Lalanne C."/>
            <person name="Gautier V."/>
            <person name="Ament-velasquez S.L."/>
            <person name="Kruys A."/>
            <person name="Hutchinson M.I."/>
            <person name="Powell A.J."/>
            <person name="Barry K."/>
            <person name="Miller A.N."/>
            <person name="Grigoriev I.V."/>
            <person name="Debuchy R."/>
            <person name="Gladieux P."/>
            <person name="Thoren M.H."/>
            <person name="Johannesson H."/>
        </authorList>
    </citation>
    <scope>NUCLEOTIDE SEQUENCE</scope>
    <source>
        <strain evidence="2">SMH2392-1A</strain>
    </source>
</reference>